<keyword evidence="2" id="KW-0812">Transmembrane</keyword>
<dbReference type="Pfam" id="PF05212">
    <property type="entry name" value="DUF707"/>
    <property type="match status" value="1"/>
</dbReference>
<feature type="compositionally biased region" description="Basic residues" evidence="1">
    <location>
        <begin position="600"/>
        <end position="609"/>
    </location>
</feature>
<feature type="transmembrane region" description="Helical" evidence="2">
    <location>
        <begin position="47"/>
        <end position="65"/>
    </location>
</feature>
<feature type="domain" description="Reverse transcriptase Ty1/copia-type" evidence="3">
    <location>
        <begin position="763"/>
        <end position="861"/>
    </location>
</feature>
<keyword evidence="2" id="KW-0472">Membrane</keyword>
<dbReference type="Proteomes" id="UP000436088">
    <property type="component" value="Unassembled WGS sequence"/>
</dbReference>
<feature type="compositionally biased region" description="Polar residues" evidence="1">
    <location>
        <begin position="548"/>
        <end position="569"/>
    </location>
</feature>
<dbReference type="CDD" id="cd09272">
    <property type="entry name" value="RNase_HI_RT_Ty1"/>
    <property type="match status" value="1"/>
</dbReference>
<evidence type="ECO:0000256" key="2">
    <source>
        <dbReference type="SAM" id="Phobius"/>
    </source>
</evidence>
<dbReference type="InterPro" id="IPR007877">
    <property type="entry name" value="DUF707"/>
</dbReference>
<dbReference type="InterPro" id="IPR013103">
    <property type="entry name" value="RVT_2"/>
</dbReference>
<dbReference type="EMBL" id="VEPZ02001028">
    <property type="protein sequence ID" value="KAE8700502.1"/>
    <property type="molecule type" value="Genomic_DNA"/>
</dbReference>
<keyword evidence="5" id="KW-1185">Reference proteome</keyword>
<name>A0A6A3AC37_HIBSY</name>
<gene>
    <name evidence="4" type="ORF">F3Y22_tig00110556pilonHSYRG00159</name>
</gene>
<comment type="caution">
    <text evidence="4">The sequence shown here is derived from an EMBL/GenBank/DDBJ whole genome shotgun (WGS) entry which is preliminary data.</text>
</comment>
<feature type="region of interest" description="Disordered" evidence="1">
    <location>
        <begin position="385"/>
        <end position="406"/>
    </location>
</feature>
<feature type="compositionally biased region" description="Acidic residues" evidence="1">
    <location>
        <begin position="663"/>
        <end position="682"/>
    </location>
</feature>
<evidence type="ECO:0000313" key="5">
    <source>
        <dbReference type="Proteomes" id="UP000436088"/>
    </source>
</evidence>
<proteinExistence type="predicted"/>
<dbReference type="SUPFAM" id="SSF56672">
    <property type="entry name" value="DNA/RNA polymerases"/>
    <property type="match status" value="1"/>
</dbReference>
<feature type="region of interest" description="Disordered" evidence="1">
    <location>
        <begin position="547"/>
        <end position="622"/>
    </location>
</feature>
<dbReference type="InterPro" id="IPR043502">
    <property type="entry name" value="DNA/RNA_pol_sf"/>
</dbReference>
<dbReference type="PANTHER" id="PTHR31210:SF47">
    <property type="entry name" value="OS07G0564800 PROTEIN"/>
    <property type="match status" value="1"/>
</dbReference>
<accession>A0A6A3AC37</accession>
<evidence type="ECO:0000313" key="4">
    <source>
        <dbReference type="EMBL" id="KAE8700502.1"/>
    </source>
</evidence>
<dbReference type="PANTHER" id="PTHR31210">
    <property type="entry name" value="OS06G0731900 PROTEIN"/>
    <property type="match status" value="1"/>
</dbReference>
<dbReference type="AlphaFoldDB" id="A0A6A3AC37"/>
<sequence length="1052" mass="121389">MQFPAVFYECNIEALSMRTVTDKRRNASSDVECPFFSSLKGNVGFKMRQLPFLGVIFTVMLYIVYRTTNYQYYETELAPLISCWHCHCDKVSGYSKKKKVQPCAFFYFQIETKLHPFETVEDNELPSRISRDLPRGIMQSHSDLELKPQSSKNSPSKVNVTTNNLLAMPVGIKQKENVDSVVRKFFAANFTIILFHYDGKVDGWWDFDWCGKAIHIVAHNQTKWWFAKRFLHPDIVSIYDYIFLWDEDFGVEHFDPRRYLEIVKSEGLEISQPALDPKSMEIHHRITIRARMKKFHRRVYGRRDRTRCSNMREGPPCSGFVEGMAPVFSRAAWFCAWHLIQNDLVYGWGMDMKLGYCAQGDRTKNVGVIDRECIVHKGIQTLGGTGELPSRKSRKSSRASSRASRFDPRAEEYEEPMYCGIVYCILLLVLTSIAGFLNPVFHRDPTCIDLISNALAGAVIPRFDGHYDYWSMLMENFLRSKEYWLILESGIQAPTPNAILTDAQKTEYFETVQMKDGESVTSYCARTMEISKKYAFMSSLLVNEQKMNRSSTSEEQSLKASTFTHFSSSRGRGTGRGRGDRNNNERGNQQQSHHKESKFQRRGRGHGGHHSTTYRSKSTDKSNVECFRCHSTMKIVISRDVVFDEEATWSWNQNGVNKSIPADFDDEEKGQQPMEDEKEEEVTQNVPIAEQNPLIAESQRSQRVRRRPAWMHDYEVAGIDQSEDLLTYFALFSDYDPTNFEVAVTEPKWRKAMDAEITAIEKNDTWELYDLPNGQKTIDVKWVYKKKLKENGEIDKHKARLVAKGYKQEFGVDYKEVYALVARHDTIRLVIAMAAQNSWPIFQLDVKSTFLHGDLKEEKYVGEILDKFQMKDCNLVNTPSEFGLKLNKDEGGNKVNNTWSVQQRFIFWLQKEFLGDFDDRKSTSEYVLMLETGAISWSSKKQPIVTLSTTEAEFVAATAYACQAIWLKKILEKLLFKEDGPTLIYCDNSWLFINKEQKVYPLFSEYPLFSLLENVVIAVEVCQVYMYFHGSGKAAKLKREAEAARGAMRAAI</sequence>
<feature type="transmembrane region" description="Helical" evidence="2">
    <location>
        <begin position="417"/>
        <end position="437"/>
    </location>
</feature>
<keyword evidence="2" id="KW-1133">Transmembrane helix</keyword>
<evidence type="ECO:0000256" key="1">
    <source>
        <dbReference type="SAM" id="MobiDB-lite"/>
    </source>
</evidence>
<reference evidence="4" key="1">
    <citation type="submission" date="2019-09" db="EMBL/GenBank/DDBJ databases">
        <title>Draft genome information of white flower Hibiscus syriacus.</title>
        <authorList>
            <person name="Kim Y.-M."/>
        </authorList>
    </citation>
    <scope>NUCLEOTIDE SEQUENCE [LARGE SCALE GENOMIC DNA]</scope>
    <source>
        <strain evidence="4">YM2019G1</strain>
    </source>
</reference>
<dbReference type="Pfam" id="PF07727">
    <property type="entry name" value="RVT_2"/>
    <property type="match status" value="1"/>
</dbReference>
<evidence type="ECO:0000259" key="3">
    <source>
        <dbReference type="Pfam" id="PF07727"/>
    </source>
</evidence>
<protein>
    <submittedName>
        <fullName evidence="4">Secretory carrier membrane protein (SCAMP) family protein</fullName>
    </submittedName>
</protein>
<feature type="region of interest" description="Disordered" evidence="1">
    <location>
        <begin position="658"/>
        <end position="684"/>
    </location>
</feature>
<organism evidence="4 5">
    <name type="scientific">Hibiscus syriacus</name>
    <name type="common">Rose of Sharon</name>
    <dbReference type="NCBI Taxonomy" id="106335"/>
    <lineage>
        <taxon>Eukaryota</taxon>
        <taxon>Viridiplantae</taxon>
        <taxon>Streptophyta</taxon>
        <taxon>Embryophyta</taxon>
        <taxon>Tracheophyta</taxon>
        <taxon>Spermatophyta</taxon>
        <taxon>Magnoliopsida</taxon>
        <taxon>eudicotyledons</taxon>
        <taxon>Gunneridae</taxon>
        <taxon>Pentapetalae</taxon>
        <taxon>rosids</taxon>
        <taxon>malvids</taxon>
        <taxon>Malvales</taxon>
        <taxon>Malvaceae</taxon>
        <taxon>Malvoideae</taxon>
        <taxon>Hibiscus</taxon>
    </lineage>
</organism>